<feature type="region of interest" description="Disordered" evidence="11">
    <location>
        <begin position="99"/>
        <end position="247"/>
    </location>
</feature>
<keyword evidence="14" id="KW-1185">Reference proteome</keyword>
<keyword evidence="2 10" id="KW-0808">Transferase</keyword>
<evidence type="ECO:0000256" key="9">
    <source>
        <dbReference type="ARBA" id="ARBA00048048"/>
    </source>
</evidence>
<evidence type="ECO:0000313" key="13">
    <source>
        <dbReference type="EMBL" id="KPV73006.1"/>
    </source>
</evidence>
<feature type="compositionally biased region" description="Low complexity" evidence="11">
    <location>
        <begin position="128"/>
        <end position="142"/>
    </location>
</feature>
<dbReference type="InterPro" id="IPR039859">
    <property type="entry name" value="PFA4/ZDH16/20/ERF2-like"/>
</dbReference>
<feature type="compositionally biased region" description="Polar residues" evidence="11">
    <location>
        <begin position="180"/>
        <end position="191"/>
    </location>
</feature>
<feature type="domain" description="Palmitoyltransferase DHHC" evidence="12">
    <location>
        <begin position="495"/>
        <end position="615"/>
    </location>
</feature>
<dbReference type="PANTHER" id="PTHR22883:SF488">
    <property type="entry name" value="PALMITOYLTRANSFERASE"/>
    <property type="match status" value="1"/>
</dbReference>
<dbReference type="EC" id="2.3.1.225" evidence="10"/>
<keyword evidence="8 10" id="KW-0012">Acyltransferase</keyword>
<evidence type="ECO:0000256" key="1">
    <source>
        <dbReference type="ARBA" id="ARBA00004141"/>
    </source>
</evidence>
<accession>A0A0P9EV65</accession>
<feature type="transmembrane region" description="Helical" evidence="10">
    <location>
        <begin position="386"/>
        <end position="406"/>
    </location>
</feature>
<name>A0A0P9EV65_RHOGW</name>
<dbReference type="PANTHER" id="PTHR22883">
    <property type="entry name" value="ZINC FINGER DHHC DOMAIN CONTAINING PROTEIN"/>
    <property type="match status" value="1"/>
</dbReference>
<dbReference type="GO" id="GO:0005783">
    <property type="term" value="C:endoplasmic reticulum"/>
    <property type="evidence" value="ECO:0007669"/>
    <property type="project" value="TreeGrafter"/>
</dbReference>
<dbReference type="GO" id="GO:0016020">
    <property type="term" value="C:membrane"/>
    <property type="evidence" value="ECO:0007669"/>
    <property type="project" value="UniProtKB-SubCell"/>
</dbReference>
<evidence type="ECO:0000256" key="11">
    <source>
        <dbReference type="SAM" id="MobiDB-lite"/>
    </source>
</evidence>
<keyword evidence="3 10" id="KW-0812">Transmembrane</keyword>
<keyword evidence="6" id="KW-0564">Palmitate</keyword>
<comment type="similarity">
    <text evidence="10">Belongs to the DHHC palmitoyltransferase family.</text>
</comment>
<evidence type="ECO:0000256" key="5">
    <source>
        <dbReference type="ARBA" id="ARBA00023136"/>
    </source>
</evidence>
<dbReference type="GeneID" id="28975168"/>
<gene>
    <name evidence="13" type="ORF">RHOBADRAFT_46100</name>
</gene>
<dbReference type="Proteomes" id="UP000053890">
    <property type="component" value="Unassembled WGS sequence"/>
</dbReference>
<evidence type="ECO:0000313" key="14">
    <source>
        <dbReference type="Proteomes" id="UP000053890"/>
    </source>
</evidence>
<dbReference type="PROSITE" id="PS50216">
    <property type="entry name" value="DHHC"/>
    <property type="match status" value="1"/>
</dbReference>
<proteinExistence type="inferred from homology"/>
<dbReference type="AlphaFoldDB" id="A0A0P9EV65"/>
<dbReference type="GO" id="GO:0019706">
    <property type="term" value="F:protein-cysteine S-palmitoyltransferase activity"/>
    <property type="evidence" value="ECO:0007669"/>
    <property type="project" value="UniProtKB-EC"/>
</dbReference>
<feature type="compositionally biased region" description="Low complexity" evidence="11">
    <location>
        <begin position="15"/>
        <end position="26"/>
    </location>
</feature>
<evidence type="ECO:0000256" key="6">
    <source>
        <dbReference type="ARBA" id="ARBA00023139"/>
    </source>
</evidence>
<comment type="catalytic activity">
    <reaction evidence="9 10">
        <text>L-cysteinyl-[protein] + hexadecanoyl-CoA = S-hexadecanoyl-L-cysteinyl-[protein] + CoA</text>
        <dbReference type="Rhea" id="RHEA:36683"/>
        <dbReference type="Rhea" id="RHEA-COMP:10131"/>
        <dbReference type="Rhea" id="RHEA-COMP:11032"/>
        <dbReference type="ChEBI" id="CHEBI:29950"/>
        <dbReference type="ChEBI" id="CHEBI:57287"/>
        <dbReference type="ChEBI" id="CHEBI:57379"/>
        <dbReference type="ChEBI" id="CHEBI:74151"/>
        <dbReference type="EC" id="2.3.1.225"/>
    </reaction>
</comment>
<dbReference type="RefSeq" id="XP_018269055.1">
    <property type="nucleotide sequence ID" value="XM_018414720.1"/>
</dbReference>
<keyword evidence="7" id="KW-0449">Lipoprotein</keyword>
<feature type="transmembrane region" description="Helical" evidence="10">
    <location>
        <begin position="421"/>
        <end position="442"/>
    </location>
</feature>
<dbReference type="GO" id="GO:0006612">
    <property type="term" value="P:protein targeting to membrane"/>
    <property type="evidence" value="ECO:0007669"/>
    <property type="project" value="TreeGrafter"/>
</dbReference>
<evidence type="ECO:0000256" key="10">
    <source>
        <dbReference type="RuleBase" id="RU079119"/>
    </source>
</evidence>
<feature type="compositionally biased region" description="Polar residues" evidence="11">
    <location>
        <begin position="229"/>
        <end position="243"/>
    </location>
</feature>
<dbReference type="GO" id="GO:0005794">
    <property type="term" value="C:Golgi apparatus"/>
    <property type="evidence" value="ECO:0007669"/>
    <property type="project" value="TreeGrafter"/>
</dbReference>
<feature type="transmembrane region" description="Helical" evidence="10">
    <location>
        <begin position="578"/>
        <end position="600"/>
    </location>
</feature>
<dbReference type="Pfam" id="PF01529">
    <property type="entry name" value="DHHC"/>
    <property type="match status" value="1"/>
</dbReference>
<evidence type="ECO:0000256" key="4">
    <source>
        <dbReference type="ARBA" id="ARBA00022989"/>
    </source>
</evidence>
<evidence type="ECO:0000256" key="8">
    <source>
        <dbReference type="ARBA" id="ARBA00023315"/>
    </source>
</evidence>
<evidence type="ECO:0000256" key="3">
    <source>
        <dbReference type="ARBA" id="ARBA00022692"/>
    </source>
</evidence>
<evidence type="ECO:0000256" key="7">
    <source>
        <dbReference type="ARBA" id="ARBA00023288"/>
    </source>
</evidence>
<sequence length="870" mass="93395">MSGAFPPGPRASVELALSPSSASPSSRHSGVQLHGHRPTVRVLSSEEDLATRPLSTSTRAHSPCPDQALSSRPAEQAPLSPSLNGLAVASNGLPLLSAQRRASSGGSASGADEYGAASARGSYAQARSPSPSLRPFSGSSSSWAPRDDDEAARQHGARSAMSSPNALSPRPRQHGPVITRVSSPMNPSFSPTDAPLDSLPPQRSLTPSPYLAARPSSRASTFTRRSSTDLLSTLGSPRLSTAPLSEDDVATDLATGGALAREHLATARRASEDSLASVRVRSPLSAVDLPPPPPSSSAPYEPRPFTSLPVASARASPLPTVAAPPAPAPTSRRTAAAAPGHNPLLHAPLTPILSPHTSRPVRNYRLHDGRNRYLCGGRLMTGGDSVLPLVGSLAVAVVLPAAWWVFNGQFLWESWGGKGKASVLVFVYAVAVMWTSMLKTAFSDPGILPRDLDPAPPRKWVLRSASQGGEGSASDGEWQVEAKWIRVKGGGVVASKWCETCKTCRPPRTSHCRLCDNCVERTDHHCAFLNACIGQRNYLSFIAFLLSAVVAGLYSLAFSAYHISRRASASQLRQWDTIGSIVVLVATLAFLVPVGGLAAYHARLVWTNRTTIEMLRPAIARAALSPLTSEPVAANPWERRSGLRNVLAVFTQLEFALHSTVDRPASTSPLLEADLQAASADSIKDGLLLDPHRDVRLVRSSKLFPWAPSTSLQAFLWRMSSSYERGLEREFVSAPGEEDEDEAAQGERAAYREVEARLGRGAHAWEAFEIVEKDMARLKHEHLSAAFHSLVLPRPLDDALYLASTLRDKLAPFELADLALNCLLELVQARAGEMAFRGTWPAHVPQPSDKMLSLPDEVVKDRLLRYWRDG</sequence>
<protein>
    <recommendedName>
        <fullName evidence="10">Palmitoyltransferase</fullName>
        <ecNumber evidence="10">2.3.1.225</ecNumber>
    </recommendedName>
</protein>
<feature type="region of interest" description="Disordered" evidence="11">
    <location>
        <begin position="1"/>
        <end position="87"/>
    </location>
</feature>
<evidence type="ECO:0000256" key="2">
    <source>
        <dbReference type="ARBA" id="ARBA00022679"/>
    </source>
</evidence>
<dbReference type="EMBL" id="KQ474084">
    <property type="protein sequence ID" value="KPV73006.1"/>
    <property type="molecule type" value="Genomic_DNA"/>
</dbReference>
<comment type="domain">
    <text evidence="10">The DHHC domain is required for palmitoyltransferase activity.</text>
</comment>
<keyword evidence="5 10" id="KW-0472">Membrane</keyword>
<evidence type="ECO:0000259" key="12">
    <source>
        <dbReference type="Pfam" id="PF01529"/>
    </source>
</evidence>
<keyword evidence="4 10" id="KW-1133">Transmembrane helix</keyword>
<dbReference type="STRING" id="578459.A0A0P9EV65"/>
<organism evidence="13 14">
    <name type="scientific">Rhodotorula graminis (strain WP1)</name>
    <dbReference type="NCBI Taxonomy" id="578459"/>
    <lineage>
        <taxon>Eukaryota</taxon>
        <taxon>Fungi</taxon>
        <taxon>Dikarya</taxon>
        <taxon>Basidiomycota</taxon>
        <taxon>Pucciniomycotina</taxon>
        <taxon>Microbotryomycetes</taxon>
        <taxon>Sporidiobolales</taxon>
        <taxon>Sporidiobolaceae</taxon>
        <taxon>Rhodotorula</taxon>
    </lineage>
</organism>
<comment type="subcellular location">
    <subcellularLocation>
        <location evidence="1">Membrane</location>
        <topology evidence="1">Multi-pass membrane protein</topology>
    </subcellularLocation>
</comment>
<feature type="non-terminal residue" evidence="13">
    <location>
        <position position="870"/>
    </location>
</feature>
<feature type="compositionally biased region" description="Low complexity" evidence="11">
    <location>
        <begin position="212"/>
        <end position="225"/>
    </location>
</feature>
<dbReference type="OrthoDB" id="9909019at2759"/>
<feature type="compositionally biased region" description="Low complexity" evidence="11">
    <location>
        <begin position="329"/>
        <end position="338"/>
    </location>
</feature>
<feature type="transmembrane region" description="Helical" evidence="10">
    <location>
        <begin position="538"/>
        <end position="558"/>
    </location>
</feature>
<feature type="compositionally biased region" description="Low complexity" evidence="11">
    <location>
        <begin position="99"/>
        <end position="119"/>
    </location>
</feature>
<dbReference type="InterPro" id="IPR001594">
    <property type="entry name" value="Palmitoyltrfase_DHHC"/>
</dbReference>
<reference evidence="13 14" key="1">
    <citation type="journal article" date="2015" name="Front. Microbiol.">
        <title>Genome sequence of the plant growth promoting endophytic yeast Rhodotorula graminis WP1.</title>
        <authorList>
            <person name="Firrincieli A."/>
            <person name="Otillar R."/>
            <person name="Salamov A."/>
            <person name="Schmutz J."/>
            <person name="Khan Z."/>
            <person name="Redman R.S."/>
            <person name="Fleck N.D."/>
            <person name="Lindquist E."/>
            <person name="Grigoriev I.V."/>
            <person name="Doty S.L."/>
        </authorList>
    </citation>
    <scope>NUCLEOTIDE SEQUENCE [LARGE SCALE GENOMIC DNA]</scope>
    <source>
        <strain evidence="13 14">WP1</strain>
    </source>
</reference>
<feature type="region of interest" description="Disordered" evidence="11">
    <location>
        <begin position="284"/>
        <end position="338"/>
    </location>
</feature>